<evidence type="ECO:0000259" key="3">
    <source>
        <dbReference type="PROSITE" id="PS51186"/>
    </source>
</evidence>
<organism evidence="4 5">
    <name type="scientific">Myriangium duriaei CBS 260.36</name>
    <dbReference type="NCBI Taxonomy" id="1168546"/>
    <lineage>
        <taxon>Eukaryota</taxon>
        <taxon>Fungi</taxon>
        <taxon>Dikarya</taxon>
        <taxon>Ascomycota</taxon>
        <taxon>Pezizomycotina</taxon>
        <taxon>Dothideomycetes</taxon>
        <taxon>Dothideomycetidae</taxon>
        <taxon>Myriangiales</taxon>
        <taxon>Myriangiaceae</taxon>
        <taxon>Myriangium</taxon>
    </lineage>
</organism>
<sequence length="179" mass="20374">MLGTRSHSHKVRKAVVEDAEQVATLGVHVFTTSFGHTVTKEQLKSFLDEAYSTAAIKNDITNPDKDMLVAEDDNGTIVGFVLMNRASIEPCVEHLKPKIELQRLYISIDHHGQGIAQALTREVEDSARKNDFKYMWLGVWENNHRAQKVYKKLGYQRIGEHVFDIGGDLQTDHIMWKTL</sequence>
<dbReference type="GO" id="GO:0016747">
    <property type="term" value="F:acyltransferase activity, transferring groups other than amino-acyl groups"/>
    <property type="evidence" value="ECO:0007669"/>
    <property type="project" value="InterPro"/>
</dbReference>
<dbReference type="Pfam" id="PF00583">
    <property type="entry name" value="Acetyltransf_1"/>
    <property type="match status" value="1"/>
</dbReference>
<evidence type="ECO:0000313" key="4">
    <source>
        <dbReference type="EMBL" id="KAF2153931.1"/>
    </source>
</evidence>
<dbReference type="InterPro" id="IPR016181">
    <property type="entry name" value="Acyl_CoA_acyltransferase"/>
</dbReference>
<dbReference type="Gene3D" id="3.40.630.30">
    <property type="match status" value="1"/>
</dbReference>
<evidence type="ECO:0000313" key="5">
    <source>
        <dbReference type="Proteomes" id="UP000799439"/>
    </source>
</evidence>
<keyword evidence="5" id="KW-1185">Reference proteome</keyword>
<dbReference type="SUPFAM" id="SSF55729">
    <property type="entry name" value="Acyl-CoA N-acyltransferases (Nat)"/>
    <property type="match status" value="1"/>
</dbReference>
<accession>A0A9P4J2H3</accession>
<dbReference type="AlphaFoldDB" id="A0A9P4J2H3"/>
<reference evidence="4" key="1">
    <citation type="journal article" date="2020" name="Stud. Mycol.">
        <title>101 Dothideomycetes genomes: a test case for predicting lifestyles and emergence of pathogens.</title>
        <authorList>
            <person name="Haridas S."/>
            <person name="Albert R."/>
            <person name="Binder M."/>
            <person name="Bloem J."/>
            <person name="Labutti K."/>
            <person name="Salamov A."/>
            <person name="Andreopoulos B."/>
            <person name="Baker S."/>
            <person name="Barry K."/>
            <person name="Bills G."/>
            <person name="Bluhm B."/>
            <person name="Cannon C."/>
            <person name="Castanera R."/>
            <person name="Culley D."/>
            <person name="Daum C."/>
            <person name="Ezra D."/>
            <person name="Gonzalez J."/>
            <person name="Henrissat B."/>
            <person name="Kuo A."/>
            <person name="Liang C."/>
            <person name="Lipzen A."/>
            <person name="Lutzoni F."/>
            <person name="Magnuson J."/>
            <person name="Mondo S."/>
            <person name="Nolan M."/>
            <person name="Ohm R."/>
            <person name="Pangilinan J."/>
            <person name="Park H.-J."/>
            <person name="Ramirez L."/>
            <person name="Alfaro M."/>
            <person name="Sun H."/>
            <person name="Tritt A."/>
            <person name="Yoshinaga Y."/>
            <person name="Zwiers L.-H."/>
            <person name="Turgeon B."/>
            <person name="Goodwin S."/>
            <person name="Spatafora J."/>
            <person name="Crous P."/>
            <person name="Grigoriev I."/>
        </authorList>
    </citation>
    <scope>NUCLEOTIDE SEQUENCE</scope>
    <source>
        <strain evidence="4">CBS 260.36</strain>
    </source>
</reference>
<dbReference type="InterPro" id="IPR000182">
    <property type="entry name" value="GNAT_dom"/>
</dbReference>
<keyword evidence="2" id="KW-0012">Acyltransferase</keyword>
<feature type="domain" description="N-acetyltransferase" evidence="3">
    <location>
        <begin position="25"/>
        <end position="179"/>
    </location>
</feature>
<comment type="caution">
    <text evidence="4">The sequence shown here is derived from an EMBL/GenBank/DDBJ whole genome shotgun (WGS) entry which is preliminary data.</text>
</comment>
<dbReference type="PANTHER" id="PTHR43877:SF2">
    <property type="entry name" value="AMINOALKYLPHOSPHONATE N-ACETYLTRANSFERASE-RELATED"/>
    <property type="match status" value="1"/>
</dbReference>
<name>A0A9P4J2H3_9PEZI</name>
<dbReference type="InterPro" id="IPR050832">
    <property type="entry name" value="Bact_Acetyltransf"/>
</dbReference>
<protein>
    <submittedName>
        <fullName evidence="4">Acyl-CoA N-acyltransferase</fullName>
    </submittedName>
</protein>
<dbReference type="PANTHER" id="PTHR43877">
    <property type="entry name" value="AMINOALKYLPHOSPHONATE N-ACETYLTRANSFERASE-RELATED-RELATED"/>
    <property type="match status" value="1"/>
</dbReference>
<dbReference type="Proteomes" id="UP000799439">
    <property type="component" value="Unassembled WGS sequence"/>
</dbReference>
<keyword evidence="1" id="KW-0808">Transferase</keyword>
<proteinExistence type="predicted"/>
<gene>
    <name evidence="4" type="ORF">K461DRAFT_276993</name>
</gene>
<dbReference type="CDD" id="cd04301">
    <property type="entry name" value="NAT_SF"/>
    <property type="match status" value="1"/>
</dbReference>
<evidence type="ECO:0000256" key="2">
    <source>
        <dbReference type="ARBA" id="ARBA00023315"/>
    </source>
</evidence>
<dbReference type="PROSITE" id="PS51186">
    <property type="entry name" value="GNAT"/>
    <property type="match status" value="1"/>
</dbReference>
<evidence type="ECO:0000256" key="1">
    <source>
        <dbReference type="ARBA" id="ARBA00022679"/>
    </source>
</evidence>
<dbReference type="EMBL" id="ML996084">
    <property type="protein sequence ID" value="KAF2153931.1"/>
    <property type="molecule type" value="Genomic_DNA"/>
</dbReference>
<dbReference type="OrthoDB" id="9975416at2759"/>